<accession>A0ABM6JLX4</accession>
<feature type="transmembrane region" description="Helical" evidence="8">
    <location>
        <begin position="452"/>
        <end position="472"/>
    </location>
</feature>
<feature type="transmembrane region" description="Helical" evidence="8">
    <location>
        <begin position="177"/>
        <end position="198"/>
    </location>
</feature>
<evidence type="ECO:0000256" key="5">
    <source>
        <dbReference type="ARBA" id="ARBA00022989"/>
    </source>
</evidence>
<dbReference type="EMBL" id="CP020472">
    <property type="protein sequence ID" value="ARD22369.1"/>
    <property type="molecule type" value="Genomic_DNA"/>
</dbReference>
<dbReference type="SUPFAM" id="SSF103473">
    <property type="entry name" value="MFS general substrate transporter"/>
    <property type="match status" value="1"/>
</dbReference>
<dbReference type="InterPro" id="IPR005828">
    <property type="entry name" value="MFS_sugar_transport-like"/>
</dbReference>
<keyword evidence="4 8" id="KW-0812">Transmembrane</keyword>
<dbReference type="InterPro" id="IPR003663">
    <property type="entry name" value="Sugar/inositol_transpt"/>
</dbReference>
<feature type="transmembrane region" description="Helical" evidence="8">
    <location>
        <begin position="49"/>
        <end position="69"/>
    </location>
</feature>
<protein>
    <submittedName>
        <fullName evidence="10">MFS transporter</fullName>
    </submittedName>
</protein>
<dbReference type="Gene3D" id="1.20.1250.20">
    <property type="entry name" value="MFS general substrate transporter like domains"/>
    <property type="match status" value="2"/>
</dbReference>
<evidence type="ECO:0000256" key="4">
    <source>
        <dbReference type="ARBA" id="ARBA00022692"/>
    </source>
</evidence>
<evidence type="ECO:0000256" key="6">
    <source>
        <dbReference type="ARBA" id="ARBA00023136"/>
    </source>
</evidence>
<dbReference type="PANTHER" id="PTHR48020:SF12">
    <property type="entry name" value="PROTON MYO-INOSITOL COTRANSPORTER"/>
    <property type="match status" value="1"/>
</dbReference>
<feature type="transmembrane region" description="Helical" evidence="8">
    <location>
        <begin position="484"/>
        <end position="503"/>
    </location>
</feature>
<evidence type="ECO:0000256" key="3">
    <source>
        <dbReference type="ARBA" id="ARBA00022448"/>
    </source>
</evidence>
<dbReference type="InterPro" id="IPR005829">
    <property type="entry name" value="Sugar_transporter_CS"/>
</dbReference>
<keyword evidence="11" id="KW-1185">Reference proteome</keyword>
<feature type="transmembrane region" description="Helical" evidence="8">
    <location>
        <begin position="78"/>
        <end position="96"/>
    </location>
</feature>
<sequence length="537" mass="59240">MIIKSHSVLYCALVVALGGFIFGLDAALISGTVRFVTTEFDLTDLQIGTVVSAPGFGVIFALMVTGFICDKIGRKKTLVIISFIYIISAVLSVMATSFESLVVARFVGGLAFTSLSVAAMYIGEIAPSHLRGKLVSIIQINIVVGLSIAYFANFAILEISESAYPWVSSLHIDTHTWRWMLGIEILPAIVWFLLLLNIPQSPRWLIMKRKDDKAKLIINQFNNTTQCEDEVAQIKQSLKSHNEKESFWVLFKSLFDSKVRGVVILGLTIGIVQQITGINAIMFYAPTVFEQLGIGTDAAFFQAVVVGLVSIIFTVVAILLIDKLGRRPLVIWGLATATISLFACYWGFSQATYSLTEQSLVSLAEQVNIERLTSMLNVVFQSDVEFKTALISVLGESDAKQYESVLLQSAATINANLIIAGIIGFIAAFHFSIGPIMWVLFSEIFPTHIRGVAIPVFAFITSFVSYLVQQFFPWQLSVFGADEIFLFYTICGAIGFILLFKIMPETKNKSIEEIEILLSGKHTDNKDNSIPLAKREA</sequence>
<evidence type="ECO:0000256" key="1">
    <source>
        <dbReference type="ARBA" id="ARBA00004141"/>
    </source>
</evidence>
<feature type="transmembrane region" description="Helical" evidence="8">
    <location>
        <begin position="328"/>
        <end position="348"/>
    </location>
</feature>
<proteinExistence type="inferred from homology"/>
<feature type="transmembrane region" description="Helical" evidence="8">
    <location>
        <begin position="417"/>
        <end position="440"/>
    </location>
</feature>
<dbReference type="PANTHER" id="PTHR48020">
    <property type="entry name" value="PROTON MYO-INOSITOL COTRANSPORTER"/>
    <property type="match status" value="1"/>
</dbReference>
<evidence type="ECO:0000256" key="2">
    <source>
        <dbReference type="ARBA" id="ARBA00010992"/>
    </source>
</evidence>
<feature type="transmembrane region" description="Helical" evidence="8">
    <location>
        <begin position="134"/>
        <end position="157"/>
    </location>
</feature>
<feature type="domain" description="Major facilitator superfamily (MFS) profile" evidence="9">
    <location>
        <begin position="11"/>
        <end position="507"/>
    </location>
</feature>
<feature type="transmembrane region" description="Helical" evidence="8">
    <location>
        <begin position="298"/>
        <end position="321"/>
    </location>
</feature>
<organism evidence="10 11">
    <name type="scientific">Shewanella japonica</name>
    <dbReference type="NCBI Taxonomy" id="93973"/>
    <lineage>
        <taxon>Bacteria</taxon>
        <taxon>Pseudomonadati</taxon>
        <taxon>Pseudomonadota</taxon>
        <taxon>Gammaproteobacteria</taxon>
        <taxon>Alteromonadales</taxon>
        <taxon>Shewanellaceae</taxon>
        <taxon>Shewanella</taxon>
    </lineage>
</organism>
<reference evidence="10 11" key="1">
    <citation type="submission" date="2017-03" db="EMBL/GenBank/DDBJ databases">
        <title>Genome sequencing of Shewanella japonica KCTC 22435.</title>
        <authorList>
            <person name="Kim K.M."/>
        </authorList>
    </citation>
    <scope>NUCLEOTIDE SEQUENCE [LARGE SCALE GENOMIC DNA]</scope>
    <source>
        <strain evidence="10 11">KCTC 22435</strain>
    </source>
</reference>
<evidence type="ECO:0000313" key="10">
    <source>
        <dbReference type="EMBL" id="ARD22369.1"/>
    </source>
</evidence>
<comment type="similarity">
    <text evidence="2 7">Belongs to the major facilitator superfamily. Sugar transporter (TC 2.A.1.1) family.</text>
</comment>
<feature type="transmembrane region" description="Helical" evidence="8">
    <location>
        <begin position="7"/>
        <end position="29"/>
    </location>
</feature>
<evidence type="ECO:0000313" key="11">
    <source>
        <dbReference type="Proteomes" id="UP000191820"/>
    </source>
</evidence>
<keyword evidence="5 8" id="KW-1133">Transmembrane helix</keyword>
<feature type="transmembrane region" description="Helical" evidence="8">
    <location>
        <begin position="262"/>
        <end position="286"/>
    </location>
</feature>
<dbReference type="PROSITE" id="PS00216">
    <property type="entry name" value="SUGAR_TRANSPORT_1"/>
    <property type="match status" value="1"/>
</dbReference>
<evidence type="ECO:0000256" key="7">
    <source>
        <dbReference type="RuleBase" id="RU003346"/>
    </source>
</evidence>
<gene>
    <name evidence="10" type="ORF">SJ2017_2071</name>
</gene>
<evidence type="ECO:0000259" key="9">
    <source>
        <dbReference type="PROSITE" id="PS50850"/>
    </source>
</evidence>
<dbReference type="InterPro" id="IPR050814">
    <property type="entry name" value="Myo-inositol_Transporter"/>
</dbReference>
<dbReference type="InterPro" id="IPR036259">
    <property type="entry name" value="MFS_trans_sf"/>
</dbReference>
<keyword evidence="3 7" id="KW-0813">Transport</keyword>
<keyword evidence="6 8" id="KW-0472">Membrane</keyword>
<name>A0ABM6JLX4_9GAMM</name>
<comment type="subcellular location">
    <subcellularLocation>
        <location evidence="1">Membrane</location>
        <topology evidence="1">Multi-pass membrane protein</topology>
    </subcellularLocation>
</comment>
<dbReference type="InterPro" id="IPR020846">
    <property type="entry name" value="MFS_dom"/>
</dbReference>
<dbReference type="PROSITE" id="PS50850">
    <property type="entry name" value="MFS"/>
    <property type="match status" value="1"/>
</dbReference>
<dbReference type="NCBIfam" id="TIGR00879">
    <property type="entry name" value="SP"/>
    <property type="match status" value="1"/>
</dbReference>
<feature type="transmembrane region" description="Helical" evidence="8">
    <location>
        <begin position="102"/>
        <end position="122"/>
    </location>
</feature>
<dbReference type="RefSeq" id="WP_080915726.1">
    <property type="nucleotide sequence ID" value="NZ_CP020472.1"/>
</dbReference>
<dbReference type="PRINTS" id="PR00171">
    <property type="entry name" value="SUGRTRNSPORT"/>
</dbReference>
<dbReference type="Proteomes" id="UP000191820">
    <property type="component" value="Chromosome"/>
</dbReference>
<evidence type="ECO:0000256" key="8">
    <source>
        <dbReference type="SAM" id="Phobius"/>
    </source>
</evidence>
<dbReference type="Pfam" id="PF00083">
    <property type="entry name" value="Sugar_tr"/>
    <property type="match status" value="2"/>
</dbReference>